<name>A0A8H6YC72_9AGAR</name>
<evidence type="ECO:0000313" key="1">
    <source>
        <dbReference type="EMBL" id="KAF7358383.1"/>
    </source>
</evidence>
<keyword evidence="1" id="KW-0762">Sugar transport</keyword>
<protein>
    <submittedName>
        <fullName evidence="1">Sugar transporter</fullName>
    </submittedName>
</protein>
<dbReference type="EMBL" id="JACAZI010000006">
    <property type="protein sequence ID" value="KAF7358383.1"/>
    <property type="molecule type" value="Genomic_DNA"/>
</dbReference>
<sequence length="124" mass="13892">MHPLSIPFAHLISIPAGVVYRQGAPFSRSIHLHSLAAPRLHAPRLHAPRLTHTYTHTGIPRFLASRNRSEEALANLACLRRLPPTDDSVIHELAEIESAIAEEREARAGLYWKEAFFGKGNFVR</sequence>
<keyword evidence="2" id="KW-1185">Reference proteome</keyword>
<dbReference type="AlphaFoldDB" id="A0A8H6YC72"/>
<dbReference type="Proteomes" id="UP000620124">
    <property type="component" value="Unassembled WGS sequence"/>
</dbReference>
<dbReference type="OrthoDB" id="3039865at2759"/>
<gene>
    <name evidence="1" type="ORF">MVEN_00888400</name>
</gene>
<proteinExistence type="predicted"/>
<keyword evidence="1" id="KW-0813">Transport</keyword>
<accession>A0A8H6YC72</accession>
<reference evidence="1" key="1">
    <citation type="submission" date="2020-05" db="EMBL/GenBank/DDBJ databases">
        <title>Mycena genomes resolve the evolution of fungal bioluminescence.</title>
        <authorList>
            <person name="Tsai I.J."/>
        </authorList>
    </citation>
    <scope>NUCLEOTIDE SEQUENCE</scope>
    <source>
        <strain evidence="1">CCC161011</strain>
    </source>
</reference>
<evidence type="ECO:0000313" key="2">
    <source>
        <dbReference type="Proteomes" id="UP000620124"/>
    </source>
</evidence>
<comment type="caution">
    <text evidence="1">The sequence shown here is derived from an EMBL/GenBank/DDBJ whole genome shotgun (WGS) entry which is preliminary data.</text>
</comment>
<organism evidence="1 2">
    <name type="scientific">Mycena venus</name>
    <dbReference type="NCBI Taxonomy" id="2733690"/>
    <lineage>
        <taxon>Eukaryota</taxon>
        <taxon>Fungi</taxon>
        <taxon>Dikarya</taxon>
        <taxon>Basidiomycota</taxon>
        <taxon>Agaricomycotina</taxon>
        <taxon>Agaricomycetes</taxon>
        <taxon>Agaricomycetidae</taxon>
        <taxon>Agaricales</taxon>
        <taxon>Marasmiineae</taxon>
        <taxon>Mycenaceae</taxon>
        <taxon>Mycena</taxon>
    </lineage>
</organism>